<dbReference type="EMBL" id="CP111013">
    <property type="protein sequence ID" value="WAQ95522.1"/>
    <property type="molecule type" value="Genomic_DNA"/>
</dbReference>
<organism evidence="1 2">
    <name type="scientific">Mya arenaria</name>
    <name type="common">Soft-shell clam</name>
    <dbReference type="NCBI Taxonomy" id="6604"/>
    <lineage>
        <taxon>Eukaryota</taxon>
        <taxon>Metazoa</taxon>
        <taxon>Spiralia</taxon>
        <taxon>Lophotrochozoa</taxon>
        <taxon>Mollusca</taxon>
        <taxon>Bivalvia</taxon>
        <taxon>Autobranchia</taxon>
        <taxon>Heteroconchia</taxon>
        <taxon>Euheterodonta</taxon>
        <taxon>Imparidentia</taxon>
        <taxon>Neoheterodontei</taxon>
        <taxon>Myida</taxon>
        <taxon>Myoidea</taxon>
        <taxon>Myidae</taxon>
        <taxon>Mya</taxon>
    </lineage>
</organism>
<name>A0ABY7DFM0_MYAAR</name>
<protein>
    <submittedName>
        <fullName evidence="1">Uncharacterized protein</fullName>
    </submittedName>
</protein>
<evidence type="ECO:0000313" key="1">
    <source>
        <dbReference type="EMBL" id="WAQ95522.1"/>
    </source>
</evidence>
<accession>A0ABY7DFM0</accession>
<reference evidence="1" key="1">
    <citation type="submission" date="2022-11" db="EMBL/GenBank/DDBJ databases">
        <title>Centuries of genome instability and evolution in soft-shell clam transmissible cancer (bioRxiv).</title>
        <authorList>
            <person name="Hart S.F.M."/>
            <person name="Yonemitsu M.A."/>
            <person name="Giersch R.M."/>
            <person name="Beal B.F."/>
            <person name="Arriagada G."/>
            <person name="Davis B.W."/>
            <person name="Ostrander E.A."/>
            <person name="Goff S.P."/>
            <person name="Metzger M.J."/>
        </authorList>
    </citation>
    <scope>NUCLEOTIDE SEQUENCE</scope>
    <source>
        <strain evidence="1">MELC-2E11</strain>
        <tissue evidence="1">Siphon/mantle</tissue>
    </source>
</reference>
<sequence length="77" mass="8409">MYRDHSGLIFCFLTGDLIANVELRVAFMRARKEVKGGGSPVSELLFLGRCCRCLQDPSPDSRNLLTGGVTSYTVATP</sequence>
<proteinExistence type="predicted"/>
<dbReference type="Proteomes" id="UP001164746">
    <property type="component" value="Chromosome 2"/>
</dbReference>
<gene>
    <name evidence="1" type="ORF">MAR_028212</name>
</gene>
<evidence type="ECO:0000313" key="2">
    <source>
        <dbReference type="Proteomes" id="UP001164746"/>
    </source>
</evidence>
<keyword evidence="2" id="KW-1185">Reference proteome</keyword>